<keyword evidence="2" id="KW-1185">Reference proteome</keyword>
<dbReference type="EMBL" id="CM042883">
    <property type="protein sequence ID" value="KAI4378094.1"/>
    <property type="molecule type" value="Genomic_DNA"/>
</dbReference>
<evidence type="ECO:0000313" key="2">
    <source>
        <dbReference type="Proteomes" id="UP001057402"/>
    </source>
</evidence>
<evidence type="ECO:0000313" key="1">
    <source>
        <dbReference type="EMBL" id="KAI4378094.1"/>
    </source>
</evidence>
<name>A0ACB9RKD9_9MYRT</name>
<reference evidence="2" key="1">
    <citation type="journal article" date="2023" name="Front. Plant Sci.">
        <title>Chromosomal-level genome assembly of Melastoma candidum provides insights into trichome evolution.</title>
        <authorList>
            <person name="Zhong Y."/>
            <person name="Wu W."/>
            <person name="Sun C."/>
            <person name="Zou P."/>
            <person name="Liu Y."/>
            <person name="Dai S."/>
            <person name="Zhou R."/>
        </authorList>
    </citation>
    <scope>NUCLEOTIDE SEQUENCE [LARGE SCALE GENOMIC DNA]</scope>
</reference>
<protein>
    <submittedName>
        <fullName evidence="1">Uncharacterized protein</fullName>
    </submittedName>
</protein>
<dbReference type="Proteomes" id="UP001057402">
    <property type="component" value="Chromosome 4"/>
</dbReference>
<comment type="caution">
    <text evidence="1">The sequence shown here is derived from an EMBL/GenBank/DDBJ whole genome shotgun (WGS) entry which is preliminary data.</text>
</comment>
<proteinExistence type="predicted"/>
<accession>A0ACB9RKD9</accession>
<organism evidence="1 2">
    <name type="scientific">Melastoma candidum</name>
    <dbReference type="NCBI Taxonomy" id="119954"/>
    <lineage>
        <taxon>Eukaryota</taxon>
        <taxon>Viridiplantae</taxon>
        <taxon>Streptophyta</taxon>
        <taxon>Embryophyta</taxon>
        <taxon>Tracheophyta</taxon>
        <taxon>Spermatophyta</taxon>
        <taxon>Magnoliopsida</taxon>
        <taxon>eudicotyledons</taxon>
        <taxon>Gunneridae</taxon>
        <taxon>Pentapetalae</taxon>
        <taxon>rosids</taxon>
        <taxon>malvids</taxon>
        <taxon>Myrtales</taxon>
        <taxon>Melastomataceae</taxon>
        <taxon>Melastomatoideae</taxon>
        <taxon>Melastomateae</taxon>
        <taxon>Melastoma</taxon>
    </lineage>
</organism>
<sequence length="151" mass="16424">MSVPEVAFVIKLPVLAHGLGAYRWLQEDVMADSLQVSCQSSSGCMEATVADDAVQCVFILAHGFLWTDEDWIPIIKAVSESSRCISLDLPSQGRSELQQYAVLNEATNPSLSLETLAEVLTNLKEINPGFIPSGRYSSAPYTVPVPWPPSL</sequence>
<gene>
    <name evidence="1" type="ORF">MLD38_015628</name>
</gene>